<protein>
    <submittedName>
        <fullName evidence="10">TolC family protein</fullName>
    </submittedName>
</protein>
<accession>A0ABX1NJM0</accession>
<feature type="coiled-coil region" evidence="8">
    <location>
        <begin position="257"/>
        <end position="284"/>
    </location>
</feature>
<dbReference type="InterPro" id="IPR051906">
    <property type="entry name" value="TolC-like"/>
</dbReference>
<evidence type="ECO:0000256" key="6">
    <source>
        <dbReference type="ARBA" id="ARBA00023136"/>
    </source>
</evidence>
<evidence type="ECO:0000256" key="5">
    <source>
        <dbReference type="ARBA" id="ARBA00022692"/>
    </source>
</evidence>
<evidence type="ECO:0000256" key="2">
    <source>
        <dbReference type="ARBA" id="ARBA00007613"/>
    </source>
</evidence>
<feature type="chain" id="PRO_5046993843" evidence="9">
    <location>
        <begin position="32"/>
        <end position="431"/>
    </location>
</feature>
<evidence type="ECO:0000313" key="10">
    <source>
        <dbReference type="EMBL" id="NMF99290.1"/>
    </source>
</evidence>
<keyword evidence="9" id="KW-0732">Signal</keyword>
<evidence type="ECO:0000256" key="9">
    <source>
        <dbReference type="SAM" id="SignalP"/>
    </source>
</evidence>
<evidence type="ECO:0000256" key="1">
    <source>
        <dbReference type="ARBA" id="ARBA00004442"/>
    </source>
</evidence>
<dbReference type="Pfam" id="PF02321">
    <property type="entry name" value="OEP"/>
    <property type="match status" value="1"/>
</dbReference>
<dbReference type="EMBL" id="WTVS01000041">
    <property type="protein sequence ID" value="NMF99290.1"/>
    <property type="molecule type" value="Genomic_DNA"/>
</dbReference>
<dbReference type="InterPro" id="IPR003423">
    <property type="entry name" value="OMP_efflux"/>
</dbReference>
<keyword evidence="7" id="KW-0998">Cell outer membrane</keyword>
<evidence type="ECO:0000256" key="7">
    <source>
        <dbReference type="ARBA" id="ARBA00023237"/>
    </source>
</evidence>
<reference evidence="10 11" key="1">
    <citation type="submission" date="2019-12" db="EMBL/GenBank/DDBJ databases">
        <title>Comparative genomics gives insights into the taxonomy of the Azoarcus-Aromatoleum group and reveals separate origins of nif in the plant-associated Azoarcus and non-plant-associated Aromatoleum sub-groups.</title>
        <authorList>
            <person name="Lafos M."/>
            <person name="Maluk M."/>
            <person name="Batista M."/>
            <person name="Junghare M."/>
            <person name="Carmona M."/>
            <person name="Faoro H."/>
            <person name="Cruz L.M."/>
            <person name="Battistoni F."/>
            <person name="De Souza E."/>
            <person name="Pedrosa F."/>
            <person name="Chen W.-M."/>
            <person name="Poole P.S."/>
            <person name="Dixon R.A."/>
            <person name="James E.K."/>
        </authorList>
    </citation>
    <scope>NUCLEOTIDE SEQUENCE [LARGE SCALE GENOMIC DNA]</scope>
    <source>
        <strain evidence="10 11">T</strain>
    </source>
</reference>
<evidence type="ECO:0000256" key="8">
    <source>
        <dbReference type="SAM" id="Coils"/>
    </source>
</evidence>
<gene>
    <name evidence="10" type="ORF">GPA27_18075</name>
</gene>
<dbReference type="Proteomes" id="UP000634522">
    <property type="component" value="Unassembled WGS sequence"/>
</dbReference>
<dbReference type="PANTHER" id="PTHR30026:SF21">
    <property type="entry name" value="SLR1270 PROTEIN"/>
    <property type="match status" value="1"/>
</dbReference>
<organism evidence="10 11">
    <name type="scientific">Aromatoleum toluolicum</name>
    <dbReference type="NCBI Taxonomy" id="90060"/>
    <lineage>
        <taxon>Bacteria</taxon>
        <taxon>Pseudomonadati</taxon>
        <taxon>Pseudomonadota</taxon>
        <taxon>Betaproteobacteria</taxon>
        <taxon>Rhodocyclales</taxon>
        <taxon>Rhodocyclaceae</taxon>
        <taxon>Aromatoleum</taxon>
    </lineage>
</organism>
<evidence type="ECO:0000256" key="3">
    <source>
        <dbReference type="ARBA" id="ARBA00022448"/>
    </source>
</evidence>
<dbReference type="PANTHER" id="PTHR30026">
    <property type="entry name" value="OUTER MEMBRANE PROTEIN TOLC"/>
    <property type="match status" value="1"/>
</dbReference>
<dbReference type="SUPFAM" id="SSF56954">
    <property type="entry name" value="Outer membrane efflux proteins (OEP)"/>
    <property type="match status" value="1"/>
</dbReference>
<sequence>MFSDSFRFTRRRVVAHALALALGVTTLAAHADNVLTFDQALRLAQDRSRQLAAQGAAATSAREMAVAAAQLPDPVLKAGINNLPIDGPDRFSLERDFMTMRSIGVAQEFTREDKRKAGAARFEREAEAAQAGGALVLSNLQRDTALAWMERHYLERTREILLGQRDEARLQIAAAEAAYRGGKGSQADVFAARAAVAQIEDRIAEAERQVATARIRLARWVGDDANLPLGAPPPTDAVRMSAADLDARLAHHPQILALSKQEEIAEAEAQLARANKQADWTAELMVNQRGPAFSNMVSFNVSIPLQWDQKHRQDRELAARLAVAEQMRAQREEASREHLAEARAMLQEWQGNRERLTRYDGALIPLAAERTRAALAGYRGGTVTLAAVLDARRNEIDTRLDRLRLDLETARVWAQLNYLIPADHDGATSRP</sequence>
<keyword evidence="3" id="KW-0813">Transport</keyword>
<comment type="caution">
    <text evidence="10">The sequence shown here is derived from an EMBL/GenBank/DDBJ whole genome shotgun (WGS) entry which is preliminary data.</text>
</comment>
<keyword evidence="6" id="KW-0472">Membrane</keyword>
<dbReference type="Gene3D" id="1.20.1600.10">
    <property type="entry name" value="Outer membrane efflux proteins (OEP)"/>
    <property type="match status" value="1"/>
</dbReference>
<evidence type="ECO:0000313" key="11">
    <source>
        <dbReference type="Proteomes" id="UP000634522"/>
    </source>
</evidence>
<comment type="subcellular location">
    <subcellularLocation>
        <location evidence="1">Cell outer membrane</location>
    </subcellularLocation>
</comment>
<keyword evidence="11" id="KW-1185">Reference proteome</keyword>
<feature type="signal peptide" evidence="9">
    <location>
        <begin position="1"/>
        <end position="31"/>
    </location>
</feature>
<evidence type="ECO:0000256" key="4">
    <source>
        <dbReference type="ARBA" id="ARBA00022452"/>
    </source>
</evidence>
<comment type="similarity">
    <text evidence="2">Belongs to the outer membrane factor (OMF) (TC 1.B.17) family.</text>
</comment>
<keyword evidence="8" id="KW-0175">Coiled coil</keyword>
<name>A0ABX1NJM0_9RHOO</name>
<keyword evidence="5" id="KW-0812">Transmembrane</keyword>
<keyword evidence="4" id="KW-1134">Transmembrane beta strand</keyword>
<proteinExistence type="inferred from homology"/>
<feature type="coiled-coil region" evidence="8">
    <location>
        <begin position="158"/>
        <end position="216"/>
    </location>
</feature>
<dbReference type="RefSeq" id="WP_169141894.1">
    <property type="nucleotide sequence ID" value="NZ_WTVS01000041.1"/>
</dbReference>